<organism evidence="1 2">
    <name type="scientific">Paenibacillus artemisiicola</name>
    <dbReference type="NCBI Taxonomy" id="1172618"/>
    <lineage>
        <taxon>Bacteria</taxon>
        <taxon>Bacillati</taxon>
        <taxon>Bacillota</taxon>
        <taxon>Bacilli</taxon>
        <taxon>Bacillales</taxon>
        <taxon>Paenibacillaceae</taxon>
        <taxon>Paenibacillus</taxon>
    </lineage>
</organism>
<comment type="caution">
    <text evidence="1">The sequence shown here is derived from an EMBL/GenBank/DDBJ whole genome shotgun (WGS) entry which is preliminary data.</text>
</comment>
<sequence length="68" mass="7832">MRIVLITFFANPSPPGKLLQQGRFRLAILVHPVEIDGLFHWREIDQPFVIVSPNDKETDHRQLSIAVN</sequence>
<gene>
    <name evidence="1" type="ORF">I8J29_24505</name>
</gene>
<reference evidence="1 2" key="1">
    <citation type="submission" date="2021-03" db="EMBL/GenBank/DDBJ databases">
        <title>Paenibacillus artemisicola MWE-103 whole genome sequence.</title>
        <authorList>
            <person name="Ham Y.J."/>
        </authorList>
    </citation>
    <scope>NUCLEOTIDE SEQUENCE [LARGE SCALE GENOMIC DNA]</scope>
    <source>
        <strain evidence="1 2">MWE-103</strain>
    </source>
</reference>
<dbReference type="EMBL" id="JAGGDJ010000032">
    <property type="protein sequence ID" value="MBO7747351.1"/>
    <property type="molecule type" value="Genomic_DNA"/>
</dbReference>
<evidence type="ECO:0000313" key="2">
    <source>
        <dbReference type="Proteomes" id="UP000670947"/>
    </source>
</evidence>
<name>A0ABS3WG90_9BACL</name>
<protein>
    <submittedName>
        <fullName evidence="1">Uncharacterized protein</fullName>
    </submittedName>
</protein>
<evidence type="ECO:0000313" key="1">
    <source>
        <dbReference type="EMBL" id="MBO7747351.1"/>
    </source>
</evidence>
<keyword evidence="2" id="KW-1185">Reference proteome</keyword>
<dbReference type="Proteomes" id="UP000670947">
    <property type="component" value="Unassembled WGS sequence"/>
</dbReference>
<proteinExistence type="predicted"/>
<accession>A0ABS3WG90</accession>